<dbReference type="InterPro" id="IPR042204">
    <property type="entry name" value="2Fe-2S-bd_N"/>
</dbReference>
<proteinExistence type="predicted"/>
<dbReference type="GO" id="GO:0016491">
    <property type="term" value="F:oxidoreductase activity"/>
    <property type="evidence" value="ECO:0007669"/>
    <property type="project" value="UniProtKB-KW"/>
</dbReference>
<feature type="domain" description="2Fe-2S ferredoxin-type" evidence="2">
    <location>
        <begin position="3"/>
        <end position="82"/>
    </location>
</feature>
<dbReference type="GO" id="GO:0051536">
    <property type="term" value="F:iron-sulfur cluster binding"/>
    <property type="evidence" value="ECO:0007669"/>
    <property type="project" value="InterPro"/>
</dbReference>
<evidence type="ECO:0000256" key="1">
    <source>
        <dbReference type="ARBA" id="ARBA00023002"/>
    </source>
</evidence>
<comment type="caution">
    <text evidence="3">The sequence shown here is derived from an EMBL/GenBank/DDBJ whole genome shotgun (WGS) entry which is preliminary data.</text>
</comment>
<evidence type="ECO:0000313" key="3">
    <source>
        <dbReference type="EMBL" id="RRH88090.1"/>
    </source>
</evidence>
<protein>
    <submittedName>
        <fullName evidence="3">(2Fe-2S)-binding protein</fullName>
    </submittedName>
</protein>
<dbReference type="InterPro" id="IPR036010">
    <property type="entry name" value="2Fe-2S_ferredoxin-like_sf"/>
</dbReference>
<dbReference type="SUPFAM" id="SSF54292">
    <property type="entry name" value="2Fe-2S ferredoxin-like"/>
    <property type="match status" value="1"/>
</dbReference>
<dbReference type="AlphaFoldDB" id="A0A3P3ENV6"/>
<name>A0A3P3ENV6_9BURK</name>
<evidence type="ECO:0000259" key="2">
    <source>
        <dbReference type="PROSITE" id="PS51085"/>
    </source>
</evidence>
<dbReference type="PROSITE" id="PS51085">
    <property type="entry name" value="2FE2S_FER_2"/>
    <property type="match status" value="1"/>
</dbReference>
<dbReference type="Gene3D" id="3.10.20.440">
    <property type="entry name" value="2Fe-2S iron-sulphur cluster binding domain, sarcosine oxidase, alpha subunit, N-terminal domain"/>
    <property type="match status" value="1"/>
</dbReference>
<reference evidence="3 4" key="1">
    <citation type="submission" date="2018-11" db="EMBL/GenBank/DDBJ databases">
        <title>The genome of Variovorax sp T529.</title>
        <authorList>
            <person name="Gao J."/>
        </authorList>
    </citation>
    <scope>NUCLEOTIDE SEQUENCE [LARGE SCALE GENOMIC DNA]</scope>
    <source>
        <strain evidence="3 4">T529</strain>
    </source>
</reference>
<dbReference type="Pfam" id="PF13510">
    <property type="entry name" value="Fer2_4"/>
    <property type="match status" value="1"/>
</dbReference>
<evidence type="ECO:0000313" key="4">
    <source>
        <dbReference type="Proteomes" id="UP000271590"/>
    </source>
</evidence>
<dbReference type="Proteomes" id="UP000271590">
    <property type="component" value="Unassembled WGS sequence"/>
</dbReference>
<accession>A0A3P3ENV6</accession>
<gene>
    <name evidence="3" type="ORF">EH244_15100</name>
</gene>
<organism evidence="3 4">
    <name type="scientific">Variovorax beijingensis</name>
    <dbReference type="NCBI Taxonomy" id="2496117"/>
    <lineage>
        <taxon>Bacteria</taxon>
        <taxon>Pseudomonadati</taxon>
        <taxon>Pseudomonadota</taxon>
        <taxon>Betaproteobacteria</taxon>
        <taxon>Burkholderiales</taxon>
        <taxon>Comamonadaceae</taxon>
        <taxon>Variovorax</taxon>
    </lineage>
</organism>
<dbReference type="InterPro" id="IPR001041">
    <property type="entry name" value="2Fe-2S_ferredoxin-type"/>
</dbReference>
<sequence>MSGETLLHIDGQPVRVKAGSSVAAALRLAGGMGAARTSVTGQPRAPFCGMGACQECRVRIDGRQRLACQAVCAEGMRVETSA</sequence>
<dbReference type="RefSeq" id="WP_124959168.1">
    <property type="nucleotide sequence ID" value="NZ_RQXU01000007.1"/>
</dbReference>
<dbReference type="EMBL" id="RQXU01000007">
    <property type="protein sequence ID" value="RRH88090.1"/>
    <property type="molecule type" value="Genomic_DNA"/>
</dbReference>
<keyword evidence="1" id="KW-0560">Oxidoreductase</keyword>